<name>A0A1F6WZF8_9BACT</name>
<organism evidence="3 4">
    <name type="scientific">Candidatus Nomurabacteria bacterium RIFCSPLOWO2_01_FULL_33_24</name>
    <dbReference type="NCBI Taxonomy" id="1801765"/>
    <lineage>
        <taxon>Bacteria</taxon>
        <taxon>Candidatus Nomuraibacteriota</taxon>
    </lineage>
</organism>
<evidence type="ECO:0000256" key="1">
    <source>
        <dbReference type="SAM" id="Phobius"/>
    </source>
</evidence>
<keyword evidence="1" id="KW-1133">Transmembrane helix</keyword>
<accession>A0A1F6WZF8</accession>
<feature type="transmembrane region" description="Helical" evidence="1">
    <location>
        <begin position="297"/>
        <end position="315"/>
    </location>
</feature>
<proteinExistence type="predicted"/>
<gene>
    <name evidence="3" type="ORF">A2995_01995</name>
</gene>
<feature type="signal peptide" evidence="2">
    <location>
        <begin position="1"/>
        <end position="22"/>
    </location>
</feature>
<dbReference type="Proteomes" id="UP000185809">
    <property type="component" value="Unassembled WGS sequence"/>
</dbReference>
<evidence type="ECO:0000313" key="3">
    <source>
        <dbReference type="EMBL" id="OGI87164.1"/>
    </source>
</evidence>
<sequence length="323" mass="34250">MKEILKISFIFFFLLGATPVLAGTLSSSVVTGDCPVGQTTVFKMSAMSNAHAGLASSSYPISVCVSGISGLSNSCSGTFATVLKLSGATNAHARQGDQADYPGAINACLSVPAGGTISVGYQANNCSGFDTTLASMSQFPTNAHVGDSNAYLNKICVSITQPEQLGSVILINNSNNSFSFPVVPPISSTLPLEESLLEETLRVANSAEEVFIEFSESSEPNEVFNAIPLTETINLFPKKENIFSPTSILISPEELTATTLNTEIPQIKSIEEKSPKVGLLASVSAAVDFPPKDFLDYSLFTVLIVLLFISLRSFLRLLKKIIS</sequence>
<protein>
    <submittedName>
        <fullName evidence="3">Uncharacterized protein</fullName>
    </submittedName>
</protein>
<evidence type="ECO:0000256" key="2">
    <source>
        <dbReference type="SAM" id="SignalP"/>
    </source>
</evidence>
<keyword evidence="2" id="KW-0732">Signal</keyword>
<feature type="chain" id="PRO_5009225767" evidence="2">
    <location>
        <begin position="23"/>
        <end position="323"/>
    </location>
</feature>
<keyword evidence="1" id="KW-0472">Membrane</keyword>
<dbReference type="EMBL" id="MFUP01000015">
    <property type="protein sequence ID" value="OGI87164.1"/>
    <property type="molecule type" value="Genomic_DNA"/>
</dbReference>
<reference evidence="3 4" key="1">
    <citation type="journal article" date="2016" name="Nat. Commun.">
        <title>Thousands of microbial genomes shed light on interconnected biogeochemical processes in an aquifer system.</title>
        <authorList>
            <person name="Anantharaman K."/>
            <person name="Brown C.T."/>
            <person name="Hug L.A."/>
            <person name="Sharon I."/>
            <person name="Castelle C.J."/>
            <person name="Probst A.J."/>
            <person name="Thomas B.C."/>
            <person name="Singh A."/>
            <person name="Wilkins M.J."/>
            <person name="Karaoz U."/>
            <person name="Brodie E.L."/>
            <person name="Williams K.H."/>
            <person name="Hubbard S.S."/>
            <person name="Banfield J.F."/>
        </authorList>
    </citation>
    <scope>NUCLEOTIDE SEQUENCE [LARGE SCALE GENOMIC DNA]</scope>
</reference>
<evidence type="ECO:0000313" key="4">
    <source>
        <dbReference type="Proteomes" id="UP000185809"/>
    </source>
</evidence>
<dbReference type="AlphaFoldDB" id="A0A1F6WZF8"/>
<keyword evidence="1" id="KW-0812">Transmembrane</keyword>
<comment type="caution">
    <text evidence="3">The sequence shown here is derived from an EMBL/GenBank/DDBJ whole genome shotgun (WGS) entry which is preliminary data.</text>
</comment>